<evidence type="ECO:0000313" key="4">
    <source>
        <dbReference type="Proteomes" id="UP001569414"/>
    </source>
</evidence>
<reference evidence="3 4" key="1">
    <citation type="submission" date="2024-08" db="EMBL/GenBank/DDBJ databases">
        <authorList>
            <person name="Ishaq N."/>
        </authorList>
    </citation>
    <scope>NUCLEOTIDE SEQUENCE [LARGE SCALE GENOMIC DNA]</scope>
    <source>
        <strain evidence="3 4">JCM 30400</strain>
    </source>
</reference>
<name>A0ABV4NPM9_9GAMM</name>
<feature type="region of interest" description="Disordered" evidence="1">
    <location>
        <begin position="47"/>
        <end position="66"/>
    </location>
</feature>
<evidence type="ECO:0000256" key="2">
    <source>
        <dbReference type="SAM" id="Phobius"/>
    </source>
</evidence>
<accession>A0ABV4NPM9</accession>
<keyword evidence="2" id="KW-1133">Transmembrane helix</keyword>
<comment type="caution">
    <text evidence="3">The sequence shown here is derived from an EMBL/GenBank/DDBJ whole genome shotgun (WGS) entry which is preliminary data.</text>
</comment>
<dbReference type="InterPro" id="IPR021494">
    <property type="entry name" value="DUF3149"/>
</dbReference>
<gene>
    <name evidence="3" type="ORF">ACCI51_12205</name>
</gene>
<dbReference type="RefSeq" id="WP_299585274.1">
    <property type="nucleotide sequence ID" value="NZ_JBGMEL010000011.1"/>
</dbReference>
<keyword evidence="2" id="KW-0472">Membrane</keyword>
<proteinExistence type="predicted"/>
<protein>
    <submittedName>
        <fullName evidence="3">DUF3149 domain-containing protein</fullName>
    </submittedName>
</protein>
<evidence type="ECO:0000313" key="3">
    <source>
        <dbReference type="EMBL" id="MFA0791310.1"/>
    </source>
</evidence>
<evidence type="ECO:0000256" key="1">
    <source>
        <dbReference type="SAM" id="MobiDB-lite"/>
    </source>
</evidence>
<keyword evidence="2" id="KW-0812">Transmembrane</keyword>
<dbReference type="EMBL" id="JBGMEL010000011">
    <property type="protein sequence ID" value="MFA0791310.1"/>
    <property type="molecule type" value="Genomic_DNA"/>
</dbReference>
<dbReference type="Pfam" id="PF11346">
    <property type="entry name" value="DUF3149"/>
    <property type="match status" value="1"/>
</dbReference>
<dbReference type="Proteomes" id="UP001569414">
    <property type="component" value="Unassembled WGS sequence"/>
</dbReference>
<keyword evidence="4" id="KW-1185">Reference proteome</keyword>
<organism evidence="3 4">
    <name type="scientific">Microbulbifer echini</name>
    <dbReference type="NCBI Taxonomy" id="1529067"/>
    <lineage>
        <taxon>Bacteria</taxon>
        <taxon>Pseudomonadati</taxon>
        <taxon>Pseudomonadota</taxon>
        <taxon>Gammaproteobacteria</taxon>
        <taxon>Cellvibrionales</taxon>
        <taxon>Microbulbiferaceae</taxon>
        <taxon>Microbulbifer</taxon>
    </lineage>
</organism>
<feature type="transmembrane region" description="Helical" evidence="2">
    <location>
        <begin position="12"/>
        <end position="31"/>
    </location>
</feature>
<sequence>MDALIDLFTSFSGLLSLAVIAFIFLMAVYFYRLIRNNVEREVAEQEQRERAAASRVSKPTGATLPR</sequence>